<sequence length="307" mass="32744">MNKCLLLFVIAICGTHASSINAERANRIVEGATASVNQFQYMVSLQKISELQSYTRGHRCGGALVTLQHAVTAASCNFDIINGVSVAIAPVEHRVFAGAVTLTSDNSPYHIRNIINITVHPDYYASSLLVNDIAVIFLESAFSSTIAPVLLPIRDAGVTEPTPCYVSGWGAQNDTATASVQLMYLQKRIQEQQNCRAYYGSLPVGPLNVVDSMICAFGDQQTPFSGCTGDIGNPLVCSGYLNGILVRSKKCIVSPDSEVYTRISSYTTWINGTITGQGSGAASTFQPGMVVLAVIAIAQIIIANVIN</sequence>
<keyword evidence="3" id="KW-0378">Hydrolase</keyword>
<evidence type="ECO:0000313" key="9">
    <source>
        <dbReference type="EMBL" id="ADT80824.1"/>
    </source>
</evidence>
<evidence type="ECO:0000256" key="7">
    <source>
        <dbReference type="SAM" id="SignalP"/>
    </source>
</evidence>
<dbReference type="Gene3D" id="2.40.10.10">
    <property type="entry name" value="Trypsin-like serine proteases"/>
    <property type="match status" value="1"/>
</dbReference>
<dbReference type="InterPro" id="IPR001254">
    <property type="entry name" value="Trypsin_dom"/>
</dbReference>
<keyword evidence="6" id="KW-1133">Transmembrane helix</keyword>
<organism evidence="9">
    <name type="scientific">Mamestra configurata</name>
    <name type="common">bertha armyworm</name>
    <dbReference type="NCBI Taxonomy" id="174822"/>
    <lineage>
        <taxon>Eukaryota</taxon>
        <taxon>Metazoa</taxon>
        <taxon>Ecdysozoa</taxon>
        <taxon>Arthropoda</taxon>
        <taxon>Hexapoda</taxon>
        <taxon>Insecta</taxon>
        <taxon>Pterygota</taxon>
        <taxon>Neoptera</taxon>
        <taxon>Endopterygota</taxon>
        <taxon>Lepidoptera</taxon>
        <taxon>Glossata</taxon>
        <taxon>Ditrysia</taxon>
        <taxon>Noctuoidea</taxon>
        <taxon>Noctuidae</taxon>
        <taxon>Noctuinae</taxon>
        <taxon>Hadenini</taxon>
        <taxon>Mamestra</taxon>
    </lineage>
</organism>
<dbReference type="InterPro" id="IPR050430">
    <property type="entry name" value="Peptidase_S1"/>
</dbReference>
<keyword evidence="7" id="KW-0732">Signal</keyword>
<reference evidence="9" key="1">
    <citation type="submission" date="2010-07" db="EMBL/GenBank/DDBJ databases">
        <title>Mamestra configurata (Lepidoptera: Noctuidae) larval midgut proteases.</title>
        <authorList>
            <person name="Erlandson M.A."/>
            <person name="Hegedus D."/>
            <person name="Baldwin D.J."/>
            <person name="Toprak U."/>
        </authorList>
    </citation>
    <scope>NUCLEOTIDE SEQUENCE</scope>
</reference>
<dbReference type="PRINTS" id="PR00722">
    <property type="entry name" value="CHYMOTRYPSIN"/>
</dbReference>
<dbReference type="InterPro" id="IPR009003">
    <property type="entry name" value="Peptidase_S1_PA"/>
</dbReference>
<evidence type="ECO:0000256" key="1">
    <source>
        <dbReference type="ARBA" id="ARBA00007664"/>
    </source>
</evidence>
<dbReference type="InterPro" id="IPR001314">
    <property type="entry name" value="Peptidase_S1A"/>
</dbReference>
<protein>
    <submittedName>
        <fullName evidence="9">Serine protease 54</fullName>
    </submittedName>
</protein>
<dbReference type="CDD" id="cd00190">
    <property type="entry name" value="Tryp_SPc"/>
    <property type="match status" value="1"/>
</dbReference>
<accession>E7D006</accession>
<dbReference type="InterPro" id="IPR043504">
    <property type="entry name" value="Peptidase_S1_PA_chymotrypsin"/>
</dbReference>
<feature type="signal peptide" evidence="7">
    <location>
        <begin position="1"/>
        <end position="17"/>
    </location>
</feature>
<keyword evidence="2 9" id="KW-0645">Protease</keyword>
<dbReference type="PROSITE" id="PS50240">
    <property type="entry name" value="TRYPSIN_DOM"/>
    <property type="match status" value="1"/>
</dbReference>
<name>E7D006_9NEOP</name>
<dbReference type="SMART" id="SM00020">
    <property type="entry name" value="Tryp_SPc"/>
    <property type="match status" value="1"/>
</dbReference>
<evidence type="ECO:0000256" key="3">
    <source>
        <dbReference type="ARBA" id="ARBA00022801"/>
    </source>
</evidence>
<evidence type="ECO:0000259" key="8">
    <source>
        <dbReference type="PROSITE" id="PS50240"/>
    </source>
</evidence>
<dbReference type="PANTHER" id="PTHR24276:SF96">
    <property type="entry name" value="PEPTIDASE S1 DOMAIN-CONTAINING PROTEIN"/>
    <property type="match status" value="1"/>
</dbReference>
<comment type="similarity">
    <text evidence="1">Belongs to the peptidase S1 family.</text>
</comment>
<keyword evidence="4" id="KW-0720">Serine protease</keyword>
<feature type="domain" description="Peptidase S1" evidence="8">
    <location>
        <begin position="28"/>
        <end position="275"/>
    </location>
</feature>
<feature type="transmembrane region" description="Helical" evidence="6">
    <location>
        <begin position="285"/>
        <end position="306"/>
    </location>
</feature>
<dbReference type="PANTHER" id="PTHR24276">
    <property type="entry name" value="POLYSERASE-RELATED"/>
    <property type="match status" value="1"/>
</dbReference>
<feature type="chain" id="PRO_5003216529" evidence="7">
    <location>
        <begin position="18"/>
        <end position="307"/>
    </location>
</feature>
<dbReference type="Pfam" id="PF00089">
    <property type="entry name" value="Trypsin"/>
    <property type="match status" value="1"/>
</dbReference>
<dbReference type="SUPFAM" id="SSF50494">
    <property type="entry name" value="Trypsin-like serine proteases"/>
    <property type="match status" value="1"/>
</dbReference>
<dbReference type="GO" id="GO:0004252">
    <property type="term" value="F:serine-type endopeptidase activity"/>
    <property type="evidence" value="ECO:0007669"/>
    <property type="project" value="InterPro"/>
</dbReference>
<keyword evidence="5" id="KW-1015">Disulfide bond</keyword>
<dbReference type="AlphaFoldDB" id="E7D006"/>
<keyword evidence="6" id="KW-0472">Membrane</keyword>
<proteinExistence type="evidence at transcript level"/>
<dbReference type="EMBL" id="HM990176">
    <property type="protein sequence ID" value="ADT80824.1"/>
    <property type="molecule type" value="mRNA"/>
</dbReference>
<evidence type="ECO:0000256" key="2">
    <source>
        <dbReference type="ARBA" id="ARBA00022670"/>
    </source>
</evidence>
<keyword evidence="6" id="KW-0812">Transmembrane</keyword>
<dbReference type="GO" id="GO:0006508">
    <property type="term" value="P:proteolysis"/>
    <property type="evidence" value="ECO:0007669"/>
    <property type="project" value="UniProtKB-KW"/>
</dbReference>
<evidence type="ECO:0000256" key="6">
    <source>
        <dbReference type="SAM" id="Phobius"/>
    </source>
</evidence>
<evidence type="ECO:0000256" key="4">
    <source>
        <dbReference type="ARBA" id="ARBA00022825"/>
    </source>
</evidence>
<evidence type="ECO:0000256" key="5">
    <source>
        <dbReference type="ARBA" id="ARBA00023157"/>
    </source>
</evidence>